<dbReference type="EMBL" id="MK494112">
    <property type="protein sequence ID" value="QBP30799.1"/>
    <property type="molecule type" value="Genomic_DNA"/>
</dbReference>
<proteinExistence type="predicted"/>
<evidence type="ECO:0000313" key="3">
    <source>
        <dbReference type="Proteomes" id="UP000295379"/>
    </source>
</evidence>
<reference evidence="2 3" key="1">
    <citation type="submission" date="2019-02" db="EMBL/GenBank/DDBJ databases">
        <authorList>
            <person name="Montgomery L.N."/>
            <person name="Ray S.M."/>
            <person name="Barba J."/>
            <person name="Russ E.M."/>
            <person name="Bhuiyan S."/>
            <person name="Nayek S."/>
            <person name="Hughes L.E."/>
            <person name="Garlena R.A."/>
            <person name="Russell D.A."/>
            <person name="Pope W.H."/>
            <person name="Jacobs-Sera D."/>
            <person name="Hatfull G.F."/>
        </authorList>
    </citation>
    <scope>NUCLEOTIDE SEQUENCE [LARGE SCALE GENOMIC DNA]</scope>
</reference>
<evidence type="ECO:0000313" key="2">
    <source>
        <dbReference type="EMBL" id="QBP30995.1"/>
    </source>
</evidence>
<dbReference type="EMBL" id="MK494112">
    <property type="protein sequence ID" value="QBP30995.1"/>
    <property type="molecule type" value="Genomic_DNA"/>
</dbReference>
<gene>
    <name evidence="2" type="primary">255</name>
    <name evidence="1" type="synonym">1</name>
    <name evidence="1" type="ORF">SEA_EGOLE_1</name>
    <name evidence="2" type="ORF">SEA_EGOLE_255</name>
</gene>
<accession>A0A482JEF0</accession>
<keyword evidence="3" id="KW-1185">Reference proteome</keyword>
<protein>
    <submittedName>
        <fullName evidence="2">Uncharacterized protein</fullName>
    </submittedName>
</protein>
<dbReference type="RefSeq" id="YP_010101629.1">
    <property type="nucleotide sequence ID" value="NC_055791.1"/>
</dbReference>
<organism evidence="2 3">
    <name type="scientific">Streptomyces phage EGole</name>
    <dbReference type="NCBI Taxonomy" id="2517973"/>
    <lineage>
        <taxon>Viruses</taxon>
        <taxon>Duplodnaviria</taxon>
        <taxon>Heunggongvirae</taxon>
        <taxon>Uroviricota</taxon>
        <taxon>Caudoviricetes</taxon>
        <taxon>Stanwilliamsviridae</taxon>
        <taxon>Boydwoodruffvirinae</taxon>
        <taxon>Samistivirus</taxon>
        <taxon>Samistivirus egole</taxon>
    </lineage>
</organism>
<dbReference type="KEGG" id="vg:65119392"/>
<dbReference type="GeneID" id="65119392"/>
<sequence>MRSVGDWYSVVRATEYANSAKGIPIPRSGLHRKRWSGHVTRNSGVMGNSRILAHRYMDELDNGRWHRREIRRKERALWMAEAIAEMEEEFSSLMDEPDF</sequence>
<name>A0A482JEF0_9CAUD</name>
<dbReference type="Proteomes" id="UP000295379">
    <property type="component" value="Segment"/>
</dbReference>
<evidence type="ECO:0000313" key="1">
    <source>
        <dbReference type="EMBL" id="QBP30799.1"/>
    </source>
</evidence>